<dbReference type="PANTHER" id="PTHR42791:SF2">
    <property type="entry name" value="N-ACETYLTRANSFERASE DOMAIN-CONTAINING PROTEIN"/>
    <property type="match status" value="1"/>
</dbReference>
<dbReference type="PANTHER" id="PTHR42791">
    <property type="entry name" value="GNAT FAMILY ACETYLTRANSFERASE"/>
    <property type="match status" value="1"/>
</dbReference>
<dbReference type="AlphaFoldDB" id="A0A2J6RSM1"/>
<keyword evidence="3" id="KW-1185">Reference proteome</keyword>
<dbReference type="EMBL" id="KZ613944">
    <property type="protein sequence ID" value="PMD41500.1"/>
    <property type="molecule type" value="Genomic_DNA"/>
</dbReference>
<dbReference type="SUPFAM" id="SSF55729">
    <property type="entry name" value="Acyl-CoA N-acyltransferases (Nat)"/>
    <property type="match status" value="1"/>
</dbReference>
<evidence type="ECO:0000313" key="2">
    <source>
        <dbReference type="EMBL" id="PMD41500.1"/>
    </source>
</evidence>
<keyword evidence="1" id="KW-0175">Coiled coil</keyword>
<gene>
    <name evidence="2" type="ORF">L207DRAFT_632887</name>
</gene>
<protein>
    <submittedName>
        <fullName evidence="2">Uncharacterized protein</fullName>
    </submittedName>
</protein>
<dbReference type="InterPro" id="IPR052523">
    <property type="entry name" value="Trichothecene_AcTrans"/>
</dbReference>
<evidence type="ECO:0000256" key="1">
    <source>
        <dbReference type="SAM" id="Coils"/>
    </source>
</evidence>
<accession>A0A2J6RSM1</accession>
<dbReference type="CDD" id="cd04301">
    <property type="entry name" value="NAT_SF"/>
    <property type="match status" value="1"/>
</dbReference>
<reference evidence="2 3" key="1">
    <citation type="submission" date="2016-04" db="EMBL/GenBank/DDBJ databases">
        <title>A degradative enzymes factory behind the ericoid mycorrhizal symbiosis.</title>
        <authorList>
            <consortium name="DOE Joint Genome Institute"/>
            <person name="Martino E."/>
            <person name="Morin E."/>
            <person name="Grelet G."/>
            <person name="Kuo A."/>
            <person name="Kohler A."/>
            <person name="Daghino S."/>
            <person name="Barry K."/>
            <person name="Choi C."/>
            <person name="Cichocki N."/>
            <person name="Clum A."/>
            <person name="Copeland A."/>
            <person name="Hainaut M."/>
            <person name="Haridas S."/>
            <person name="Labutti K."/>
            <person name="Lindquist E."/>
            <person name="Lipzen A."/>
            <person name="Khouja H.-R."/>
            <person name="Murat C."/>
            <person name="Ohm R."/>
            <person name="Olson A."/>
            <person name="Spatafora J."/>
            <person name="Veneault-Fourrey C."/>
            <person name="Henrissat B."/>
            <person name="Grigoriev I."/>
            <person name="Martin F."/>
            <person name="Perotto S."/>
        </authorList>
    </citation>
    <scope>NUCLEOTIDE SEQUENCE [LARGE SCALE GENOMIC DNA]</scope>
    <source>
        <strain evidence="2 3">F</strain>
    </source>
</reference>
<name>A0A2J6RSM1_HYAVF</name>
<feature type="coiled-coil region" evidence="1">
    <location>
        <begin position="109"/>
        <end position="136"/>
    </location>
</feature>
<dbReference type="OrthoDB" id="410198at2759"/>
<proteinExistence type="predicted"/>
<organism evidence="2 3">
    <name type="scientific">Hyaloscypha variabilis (strain UAMH 11265 / GT02V1 / F)</name>
    <name type="common">Meliniomyces variabilis</name>
    <dbReference type="NCBI Taxonomy" id="1149755"/>
    <lineage>
        <taxon>Eukaryota</taxon>
        <taxon>Fungi</taxon>
        <taxon>Dikarya</taxon>
        <taxon>Ascomycota</taxon>
        <taxon>Pezizomycotina</taxon>
        <taxon>Leotiomycetes</taxon>
        <taxon>Helotiales</taxon>
        <taxon>Hyaloscyphaceae</taxon>
        <taxon>Hyaloscypha</taxon>
        <taxon>Hyaloscypha variabilis</taxon>
    </lineage>
</organism>
<dbReference type="Gene3D" id="3.40.630.30">
    <property type="match status" value="1"/>
</dbReference>
<dbReference type="Proteomes" id="UP000235786">
    <property type="component" value="Unassembled WGS sequence"/>
</dbReference>
<dbReference type="InterPro" id="IPR016181">
    <property type="entry name" value="Acyl_CoA_acyltransferase"/>
</dbReference>
<sequence length="254" mass="27979">MSSSTTTITLTPATTRDIPVLAQISQEAFSTDTHTRLKELVNGIKHASDMTGGLESWLSRPKEKCKVMKAVTPKGEIVGWTCWSFSGFEYDGTDHAPTKFQVEKPVQKEKESEVKNVEETKAVQNLEDEKKKISELGAITSGSLREWGAKLTPEGSKCVILVAIPILPAYQGKGIGSALIRWGTSIADVEGVHCWVSSSDGGWTAFKKSGFGEVGRLEVDLDDFAGAVRNEFREDGKWGNYVFRYMRRDVVPQS</sequence>
<dbReference type="STRING" id="1149755.A0A2J6RSM1"/>
<evidence type="ECO:0000313" key="3">
    <source>
        <dbReference type="Proteomes" id="UP000235786"/>
    </source>
</evidence>